<evidence type="ECO:0000313" key="1">
    <source>
        <dbReference type="EMBL" id="OAT75975.1"/>
    </source>
</evidence>
<dbReference type="RefSeq" id="WP_064599175.1">
    <property type="nucleotide sequence ID" value="NZ_CP134782.1"/>
</dbReference>
<keyword evidence="2" id="KW-1185">Reference proteome</keyword>
<organism evidence="1 2">
    <name type="scientific">Mangrovibacter phragmitis</name>
    <dbReference type="NCBI Taxonomy" id="1691903"/>
    <lineage>
        <taxon>Bacteria</taxon>
        <taxon>Pseudomonadati</taxon>
        <taxon>Pseudomonadota</taxon>
        <taxon>Gammaproteobacteria</taxon>
        <taxon>Enterobacterales</taxon>
        <taxon>Enterobacteriaceae</taxon>
        <taxon>Mangrovibacter</taxon>
    </lineage>
</organism>
<accession>A0A1B7L1D8</accession>
<dbReference type="AlphaFoldDB" id="A0A1B7L1D8"/>
<protein>
    <submittedName>
        <fullName evidence="1">Uncharacterized protein</fullName>
    </submittedName>
</protein>
<comment type="caution">
    <text evidence="1">The sequence shown here is derived from an EMBL/GenBank/DDBJ whole genome shotgun (WGS) entry which is preliminary data.</text>
</comment>
<dbReference type="EMBL" id="LYRP01000033">
    <property type="protein sequence ID" value="OAT75975.1"/>
    <property type="molecule type" value="Genomic_DNA"/>
</dbReference>
<name>A0A1B7L1D8_9ENTR</name>
<dbReference type="OrthoDB" id="6627503at2"/>
<evidence type="ECO:0000313" key="2">
    <source>
        <dbReference type="Proteomes" id="UP000078225"/>
    </source>
</evidence>
<gene>
    <name evidence="1" type="ORF">A9B99_10970</name>
</gene>
<sequence>MTTVSLKIESGATQLTLPEGFRSWLAFWEAQRGKRATQCEAFGCDREVTEAGRVIKVGKVDGVYILPLCDRCSSLANTRIFKAWDKDLVMLTQEPEAAT</sequence>
<reference evidence="2" key="1">
    <citation type="submission" date="2016-05" db="EMBL/GenBank/DDBJ databases">
        <authorList>
            <person name="Behera P."/>
            <person name="Vaishampayan P."/>
            <person name="Singh N."/>
            <person name="Raina V."/>
            <person name="Suar M."/>
            <person name="Pattnaik A."/>
            <person name="Rastogi G."/>
        </authorList>
    </citation>
    <scope>NUCLEOTIDE SEQUENCE [LARGE SCALE GENOMIC DNA]</scope>
    <source>
        <strain evidence="2">MP23</strain>
    </source>
</reference>
<proteinExistence type="predicted"/>
<dbReference type="Proteomes" id="UP000078225">
    <property type="component" value="Unassembled WGS sequence"/>
</dbReference>